<keyword evidence="4" id="KW-0677">Repeat</keyword>
<evidence type="ECO:0000256" key="3">
    <source>
        <dbReference type="ARBA" id="ARBA00022692"/>
    </source>
</evidence>
<accession>A0AAJ7WWE5</accession>
<dbReference type="PANTHER" id="PTHR10353">
    <property type="entry name" value="GLYCOSYL HYDROLASE"/>
    <property type="match status" value="1"/>
</dbReference>
<dbReference type="AlphaFoldDB" id="A0AAJ7WWE5"/>
<keyword evidence="7" id="KW-0325">Glycoprotein</keyword>
<sequence>MLADGTMTTSNIAPLVCLFLLLHQPHHRRVHAKPGNGMKAWEKFSSGSTTSPPADEARFPEGFSWSVGTAAYQVEGAWDADGKAASIWDKFTHGHPEMFDGSSGDVASDGYHHAEEDVEALRWLGVSHYKFSISWPRLLPNGSASEPSAAGLRFYNETIDLLVRAGIRPVVTLYHWDLPQALQERHGGWLSEATVDAFAEYAEFCFRAFGDRVRTWFTVHNPYAVAWHGYGSGTHAPGIRDPGLSPYVVAHNLIKAHARAYRIYQRHFKPTQGGEVSLVLGSHWVEPRGGSHSPNAAAGDGGTSASNIVACQRSLDSALGWFARPIFHDGDYPASMRNELGARLPTFSLSERDEVRGSADFFALAFGPTNFERLEAARRAGQEAALRLRPLLSWVSLEYDRPRIVLAESGWFSDGDGGTRDTANMYMLKSFLNDALRAVREDGVRLEGFTAWSLLDGFEWGHGFRLRRGLMHVDFTSPGRARRPKSSARLYRQVIARNGFPEPEPPVYGTFPSTFSWGVTEGIVEVEESPSSVQFADTSVYRWDVHHSGKLLQLPGLRMQPRLSQCTDFTSIRSTVSLLRRTGVTAYRFSLSWSLLLPSGDPGRPNHAALRYYRCLATELRHHAIEPVVTLYHPSHRHVGLPRVLNDAGGWLNVSAVEAFAAYARLCFGELGGAVRTWLTMNEPSTAAHAEGSPGSAYARAHNLIRAHARAWRVYDVEFRAEQGGQVSLALRADWYQAADPFAGVDAAATAERAMLFDLGWFAEPIFGTGDYPQEVSSWIAHRRQLNLTESRVPSFTEEEKAAVRGAYDFIALNHFTTRLVLHDEKPGSSQALDRAVNIIKDMTWLRSAGGLAVAPWGLRAVLGWVARRYGARGAAILVTANGVDDRAPSDDRLRVLYHQRYINEMLKAYRLDGVRVGGYFAWTLRDKVAPLSGLYASPYYDTAAKASLGRYRATIAANGFPEPTGVGEIDDDDGATSPGGTPQAGTVCPACLFFRAKGHVVFFSSCLLSSALLLVIFCVYRRKRRKLYPSLKRKENSYCA</sequence>
<dbReference type="InterPro" id="IPR033132">
    <property type="entry name" value="GH_1_N_CS"/>
</dbReference>
<dbReference type="FunFam" id="3.20.20.80:FF:000062">
    <property type="entry name" value="Klotho"/>
    <property type="match status" value="1"/>
</dbReference>
<keyword evidence="11" id="KW-1185">Reference proteome</keyword>
<keyword evidence="3 9" id="KW-0812">Transmembrane</keyword>
<dbReference type="Pfam" id="PF00232">
    <property type="entry name" value="Glyco_hydro_1"/>
    <property type="match status" value="3"/>
</dbReference>
<reference evidence="12" key="1">
    <citation type="submission" date="2025-08" db="UniProtKB">
        <authorList>
            <consortium name="RefSeq"/>
        </authorList>
    </citation>
    <scope>IDENTIFICATION</scope>
    <source>
        <tissue evidence="12">Sperm</tissue>
    </source>
</reference>
<keyword evidence="10" id="KW-0732">Signal</keyword>
<dbReference type="GeneID" id="116942874"/>
<evidence type="ECO:0000313" key="11">
    <source>
        <dbReference type="Proteomes" id="UP001318040"/>
    </source>
</evidence>
<evidence type="ECO:0000256" key="10">
    <source>
        <dbReference type="SAM" id="SignalP"/>
    </source>
</evidence>
<comment type="subcellular location">
    <subcellularLocation>
        <location evidence="1">Cell membrane</location>
        <topology evidence="1">Single-pass membrane protein</topology>
    </subcellularLocation>
</comment>
<evidence type="ECO:0000256" key="5">
    <source>
        <dbReference type="ARBA" id="ARBA00022989"/>
    </source>
</evidence>
<feature type="chain" id="PRO_5042605265" evidence="10">
    <location>
        <begin position="33"/>
        <end position="1041"/>
    </location>
</feature>
<comment type="similarity">
    <text evidence="8">Belongs to the glycosyl hydrolase 1 family. Klotho subfamily.</text>
</comment>
<proteinExistence type="inferred from homology"/>
<name>A0AAJ7WWE5_PETMA</name>
<keyword evidence="6 9" id="KW-0472">Membrane</keyword>
<dbReference type="FunFam" id="3.20.20.80:FF:000042">
    <property type="entry name" value="Klotho"/>
    <property type="match status" value="1"/>
</dbReference>
<dbReference type="GO" id="GO:0005886">
    <property type="term" value="C:plasma membrane"/>
    <property type="evidence" value="ECO:0007669"/>
    <property type="project" value="UniProtKB-SubCell"/>
</dbReference>
<dbReference type="InterPro" id="IPR017853">
    <property type="entry name" value="GH"/>
</dbReference>
<dbReference type="PRINTS" id="PR00131">
    <property type="entry name" value="GLHYDRLASE1"/>
</dbReference>
<evidence type="ECO:0000256" key="9">
    <source>
        <dbReference type="SAM" id="Phobius"/>
    </source>
</evidence>
<evidence type="ECO:0000256" key="4">
    <source>
        <dbReference type="ARBA" id="ARBA00022737"/>
    </source>
</evidence>
<evidence type="ECO:0000256" key="1">
    <source>
        <dbReference type="ARBA" id="ARBA00004162"/>
    </source>
</evidence>
<dbReference type="CTD" id="152831"/>
<keyword evidence="2" id="KW-1003">Cell membrane</keyword>
<feature type="signal peptide" evidence="10">
    <location>
        <begin position="1"/>
        <end position="32"/>
    </location>
</feature>
<protein>
    <submittedName>
        <fullName evidence="12">Beta-klotho isoform X1</fullName>
    </submittedName>
</protein>
<dbReference type="PANTHER" id="PTHR10353:SF68">
    <property type="entry name" value="BETA-KLOTHO"/>
    <property type="match status" value="1"/>
</dbReference>
<dbReference type="RefSeq" id="XP_032811163.1">
    <property type="nucleotide sequence ID" value="XM_032955272.1"/>
</dbReference>
<evidence type="ECO:0000256" key="7">
    <source>
        <dbReference type="ARBA" id="ARBA00023180"/>
    </source>
</evidence>
<dbReference type="GO" id="GO:0005975">
    <property type="term" value="P:carbohydrate metabolic process"/>
    <property type="evidence" value="ECO:0007669"/>
    <property type="project" value="InterPro"/>
</dbReference>
<keyword evidence="5 9" id="KW-1133">Transmembrane helix</keyword>
<evidence type="ECO:0000256" key="8">
    <source>
        <dbReference type="ARBA" id="ARBA00060858"/>
    </source>
</evidence>
<dbReference type="SUPFAM" id="SSF51445">
    <property type="entry name" value="(Trans)glycosidases"/>
    <property type="match status" value="2"/>
</dbReference>
<organism evidence="11 12">
    <name type="scientific">Petromyzon marinus</name>
    <name type="common">Sea lamprey</name>
    <dbReference type="NCBI Taxonomy" id="7757"/>
    <lineage>
        <taxon>Eukaryota</taxon>
        <taxon>Metazoa</taxon>
        <taxon>Chordata</taxon>
        <taxon>Craniata</taxon>
        <taxon>Vertebrata</taxon>
        <taxon>Cyclostomata</taxon>
        <taxon>Hyperoartia</taxon>
        <taxon>Petromyzontiformes</taxon>
        <taxon>Petromyzontidae</taxon>
        <taxon>Petromyzon</taxon>
    </lineage>
</organism>
<dbReference type="PROSITE" id="PS00653">
    <property type="entry name" value="GLYCOSYL_HYDROL_F1_2"/>
    <property type="match status" value="1"/>
</dbReference>
<dbReference type="Gene3D" id="3.20.20.80">
    <property type="entry name" value="Glycosidases"/>
    <property type="match status" value="2"/>
</dbReference>
<evidence type="ECO:0000256" key="2">
    <source>
        <dbReference type="ARBA" id="ARBA00022475"/>
    </source>
</evidence>
<evidence type="ECO:0000256" key="6">
    <source>
        <dbReference type="ARBA" id="ARBA00023136"/>
    </source>
</evidence>
<dbReference type="GO" id="GO:0004553">
    <property type="term" value="F:hydrolase activity, hydrolyzing O-glycosyl compounds"/>
    <property type="evidence" value="ECO:0007669"/>
    <property type="project" value="InterPro"/>
</dbReference>
<feature type="transmembrane region" description="Helical" evidence="9">
    <location>
        <begin position="1001"/>
        <end position="1021"/>
    </location>
</feature>
<gene>
    <name evidence="12" type="primary">KLB</name>
</gene>
<dbReference type="Proteomes" id="UP001318040">
    <property type="component" value="Chromosome 16"/>
</dbReference>
<dbReference type="InterPro" id="IPR001360">
    <property type="entry name" value="Glyco_hydro_1"/>
</dbReference>
<dbReference type="KEGG" id="pmrn:116942874"/>
<evidence type="ECO:0000313" key="12">
    <source>
        <dbReference type="RefSeq" id="XP_032811163.1"/>
    </source>
</evidence>